<dbReference type="RefSeq" id="WP_114744767.1">
    <property type="nucleotide sequence ID" value="NZ_QQAY01000002.1"/>
</dbReference>
<evidence type="ECO:0000256" key="6">
    <source>
        <dbReference type="ARBA" id="ARBA00022840"/>
    </source>
</evidence>
<accession>A0A370GQH6</accession>
<proteinExistence type="inferred from homology"/>
<dbReference type="EMBL" id="QQAY01000002">
    <property type="protein sequence ID" value="RDI45975.1"/>
    <property type="molecule type" value="Genomic_DNA"/>
</dbReference>
<dbReference type="OrthoDB" id="9808317at2"/>
<dbReference type="InterPro" id="IPR013462">
    <property type="entry name" value="Gas-vesicle_GvpN"/>
</dbReference>
<keyword evidence="3" id="KW-0963">Cytoplasm</keyword>
<organism evidence="11 12">
    <name type="scientific">Falsibacillus pallidus</name>
    <dbReference type="NCBI Taxonomy" id="493781"/>
    <lineage>
        <taxon>Bacteria</taxon>
        <taxon>Bacillati</taxon>
        <taxon>Bacillota</taxon>
        <taxon>Bacilli</taxon>
        <taxon>Bacillales</taxon>
        <taxon>Bacillaceae</taxon>
        <taxon>Falsibacillus</taxon>
    </lineage>
</organism>
<dbReference type="InterPro" id="IPR011704">
    <property type="entry name" value="ATPase_dyneun-rel_AAA"/>
</dbReference>
<comment type="catalytic activity">
    <reaction evidence="9">
        <text>ATP + H2O = ADP + phosphate + H(+)</text>
        <dbReference type="Rhea" id="RHEA:13065"/>
        <dbReference type="ChEBI" id="CHEBI:15377"/>
        <dbReference type="ChEBI" id="CHEBI:15378"/>
        <dbReference type="ChEBI" id="CHEBI:30616"/>
        <dbReference type="ChEBI" id="CHEBI:43474"/>
        <dbReference type="ChEBI" id="CHEBI:456216"/>
    </reaction>
</comment>
<evidence type="ECO:0000313" key="12">
    <source>
        <dbReference type="Proteomes" id="UP000255326"/>
    </source>
</evidence>
<evidence type="ECO:0000259" key="10">
    <source>
        <dbReference type="SMART" id="SM00382"/>
    </source>
</evidence>
<evidence type="ECO:0000256" key="1">
    <source>
        <dbReference type="ARBA" id="ARBA00004496"/>
    </source>
</evidence>
<dbReference type="InterPro" id="IPR003593">
    <property type="entry name" value="AAA+_ATPase"/>
</dbReference>
<sequence length="301" mass="34416">MTVLQNREKAHGKTMVQDEVSEDTLSRTLEYLRAGYPVHFSGPAGTGKTTTALALAKKRKRPVMIIHGNPELNNKDMIGDFTGYSSKKVVDQYVRSVYKKEEHVTESWRDGRLLEAVKNGWTLIYDEFTRSKPSANNLFLSVIEEGILPLYGTKQTEPFIRVHPDFRMIFTSNPLEYAGVYKTQDALLDRMITIQMNYLNEDREAIIIAKKTGLEKDEIKMITGLVSRLREKCSNENGTGPSIRASLMIAELAKRQDIEIDGDHQDFQRLCLDVLEFPIKRLSGETEPEKWIMKELKNLSK</sequence>
<dbReference type="PANTHER" id="PTHR42759:SF1">
    <property type="entry name" value="MAGNESIUM-CHELATASE SUBUNIT CHLD"/>
    <property type="match status" value="1"/>
</dbReference>
<dbReference type="SUPFAM" id="SSF52540">
    <property type="entry name" value="P-loop containing nucleoside triphosphate hydrolases"/>
    <property type="match status" value="1"/>
</dbReference>
<dbReference type="InterPro" id="IPR027417">
    <property type="entry name" value="P-loop_NTPase"/>
</dbReference>
<feature type="domain" description="AAA+ ATPase" evidence="10">
    <location>
        <begin position="34"/>
        <end position="202"/>
    </location>
</feature>
<dbReference type="Gene3D" id="3.40.50.300">
    <property type="entry name" value="P-loop containing nucleotide triphosphate hydrolases"/>
    <property type="match status" value="1"/>
</dbReference>
<comment type="caution">
    <text evidence="11">The sequence shown here is derived from an EMBL/GenBank/DDBJ whole genome shotgun (WGS) entry which is preliminary data.</text>
</comment>
<dbReference type="PANTHER" id="PTHR42759">
    <property type="entry name" value="MOXR FAMILY PROTEIN"/>
    <property type="match status" value="1"/>
</dbReference>
<dbReference type="GO" id="GO:0031412">
    <property type="term" value="P:gas vesicle organization"/>
    <property type="evidence" value="ECO:0007669"/>
    <property type="project" value="InterPro"/>
</dbReference>
<evidence type="ECO:0000256" key="2">
    <source>
        <dbReference type="ARBA" id="ARBA00009417"/>
    </source>
</evidence>
<name>A0A370GQH6_9BACI</name>
<dbReference type="AlphaFoldDB" id="A0A370GQH6"/>
<keyword evidence="5" id="KW-0378">Hydrolase</keyword>
<evidence type="ECO:0000313" key="11">
    <source>
        <dbReference type="EMBL" id="RDI45975.1"/>
    </source>
</evidence>
<evidence type="ECO:0000256" key="9">
    <source>
        <dbReference type="ARBA" id="ARBA00049360"/>
    </source>
</evidence>
<keyword evidence="4" id="KW-0547">Nucleotide-binding</keyword>
<dbReference type="CDD" id="cd00009">
    <property type="entry name" value="AAA"/>
    <property type="match status" value="1"/>
</dbReference>
<evidence type="ECO:0000256" key="4">
    <source>
        <dbReference type="ARBA" id="ARBA00022741"/>
    </source>
</evidence>
<keyword evidence="7" id="KW-0304">Gas vesicle</keyword>
<keyword evidence="12" id="KW-1185">Reference proteome</keyword>
<gene>
    <name evidence="11" type="ORF">DFR59_102613</name>
</gene>
<dbReference type="Proteomes" id="UP000255326">
    <property type="component" value="Unassembled WGS sequence"/>
</dbReference>
<evidence type="ECO:0000256" key="3">
    <source>
        <dbReference type="ARBA" id="ARBA00022490"/>
    </source>
</evidence>
<dbReference type="GO" id="GO:0005524">
    <property type="term" value="F:ATP binding"/>
    <property type="evidence" value="ECO:0007669"/>
    <property type="project" value="UniProtKB-KW"/>
</dbReference>
<evidence type="ECO:0000256" key="7">
    <source>
        <dbReference type="ARBA" id="ARBA00022987"/>
    </source>
</evidence>
<dbReference type="InterPro" id="IPR050764">
    <property type="entry name" value="CbbQ/NirQ/NorQ/GpvN"/>
</dbReference>
<dbReference type="GO" id="GO:0016887">
    <property type="term" value="F:ATP hydrolysis activity"/>
    <property type="evidence" value="ECO:0007669"/>
    <property type="project" value="InterPro"/>
</dbReference>
<dbReference type="Pfam" id="PF07728">
    <property type="entry name" value="AAA_5"/>
    <property type="match status" value="1"/>
</dbReference>
<keyword evidence="6" id="KW-0067">ATP-binding</keyword>
<protein>
    <submittedName>
        <fullName evidence="11">Gas vesicle protein GvpN</fullName>
    </submittedName>
</protein>
<evidence type="ECO:0000256" key="8">
    <source>
        <dbReference type="ARBA" id="ARBA00035108"/>
    </source>
</evidence>
<dbReference type="GO" id="GO:0005737">
    <property type="term" value="C:cytoplasm"/>
    <property type="evidence" value="ECO:0007669"/>
    <property type="project" value="UniProtKB-SubCell"/>
</dbReference>
<dbReference type="SMART" id="SM00382">
    <property type="entry name" value="AAA"/>
    <property type="match status" value="1"/>
</dbReference>
<dbReference type="GO" id="GO:0031411">
    <property type="term" value="C:gas vesicle"/>
    <property type="evidence" value="ECO:0007669"/>
    <property type="project" value="UniProtKB-SubCell"/>
</dbReference>
<evidence type="ECO:0000256" key="5">
    <source>
        <dbReference type="ARBA" id="ARBA00022801"/>
    </source>
</evidence>
<comment type="subcellular location">
    <subcellularLocation>
        <location evidence="1">Cytoplasm</location>
    </subcellularLocation>
    <subcellularLocation>
        <location evidence="8">Gas vesicle</location>
    </subcellularLocation>
</comment>
<comment type="similarity">
    <text evidence="2">Belongs to the CbbQ/NirQ/NorQ/GpvN family.</text>
</comment>
<dbReference type="NCBIfam" id="TIGR02640">
    <property type="entry name" value="gas_vesic_GvpN"/>
    <property type="match status" value="1"/>
</dbReference>
<reference evidence="11 12" key="1">
    <citation type="submission" date="2018-07" db="EMBL/GenBank/DDBJ databases">
        <title>Genomic Encyclopedia of Type Strains, Phase IV (KMG-IV): sequencing the most valuable type-strain genomes for metagenomic binning, comparative biology and taxonomic classification.</title>
        <authorList>
            <person name="Goeker M."/>
        </authorList>
    </citation>
    <scope>NUCLEOTIDE SEQUENCE [LARGE SCALE GENOMIC DNA]</scope>
    <source>
        <strain evidence="11 12">DSM 25281</strain>
    </source>
</reference>